<dbReference type="Gene3D" id="1.10.287.470">
    <property type="entry name" value="Helix hairpin bin"/>
    <property type="match status" value="1"/>
</dbReference>
<comment type="similarity">
    <text evidence="1">Belongs to the membrane fusion protein (MFP) (TC 8.A.1) family.</text>
</comment>
<evidence type="ECO:0000259" key="4">
    <source>
        <dbReference type="Pfam" id="PF25973"/>
    </source>
</evidence>
<feature type="signal peptide" evidence="3">
    <location>
        <begin position="1"/>
        <end position="34"/>
    </location>
</feature>
<feature type="coiled-coil region" evidence="2">
    <location>
        <begin position="131"/>
        <end position="158"/>
    </location>
</feature>
<dbReference type="InterPro" id="IPR058647">
    <property type="entry name" value="BSH_CzcB-like"/>
</dbReference>
<gene>
    <name evidence="5" type="ORF">HX829_15580</name>
</gene>
<feature type="chain" id="PRO_5031336397" evidence="3">
    <location>
        <begin position="35"/>
        <end position="298"/>
    </location>
</feature>
<dbReference type="Gene3D" id="2.40.50.100">
    <property type="match status" value="1"/>
</dbReference>
<dbReference type="PANTHER" id="PTHR30469">
    <property type="entry name" value="MULTIDRUG RESISTANCE PROTEIN MDTA"/>
    <property type="match status" value="1"/>
</dbReference>
<organism evidence="5 6">
    <name type="scientific">Pseudomonas gingeri</name>
    <dbReference type="NCBI Taxonomy" id="117681"/>
    <lineage>
        <taxon>Bacteria</taxon>
        <taxon>Pseudomonadati</taxon>
        <taxon>Pseudomonadota</taxon>
        <taxon>Gammaproteobacteria</taxon>
        <taxon>Pseudomonadales</taxon>
        <taxon>Pseudomonadaceae</taxon>
        <taxon>Pseudomonas</taxon>
    </lineage>
</organism>
<evidence type="ECO:0000313" key="6">
    <source>
        <dbReference type="Proteomes" id="UP000582981"/>
    </source>
</evidence>
<protein>
    <submittedName>
        <fullName evidence="5">Efflux RND transporter periplasmic adaptor subunit</fullName>
    </submittedName>
</protein>
<feature type="domain" description="CzcB-like barrel-sandwich hybrid" evidence="4">
    <location>
        <begin position="47"/>
        <end position="195"/>
    </location>
</feature>
<dbReference type="SUPFAM" id="SSF111369">
    <property type="entry name" value="HlyD-like secretion proteins"/>
    <property type="match status" value="1"/>
</dbReference>
<dbReference type="PANTHER" id="PTHR30469:SF15">
    <property type="entry name" value="HLYD FAMILY OF SECRETION PROTEINS"/>
    <property type="match status" value="1"/>
</dbReference>
<keyword evidence="3" id="KW-0732">Signal</keyword>
<reference evidence="5 6" key="1">
    <citation type="submission" date="2020-04" db="EMBL/GenBank/DDBJ databases">
        <title>Molecular characterization of pseudomonads from Agaricus bisporus reveal novel blotch 2 pathogens in Western Europe.</title>
        <authorList>
            <person name="Taparia T."/>
            <person name="Krijger M."/>
            <person name="Haynes E."/>
            <person name="Elpinstone J.G."/>
            <person name="Noble R."/>
            <person name="Van Der Wolf J."/>
        </authorList>
    </citation>
    <scope>NUCLEOTIDE SEQUENCE [LARGE SCALE GENOMIC DNA]</scope>
    <source>
        <strain evidence="5 6">F1001</strain>
    </source>
</reference>
<accession>A0A7Y7WEJ9</accession>
<keyword evidence="2" id="KW-0175">Coiled coil</keyword>
<dbReference type="RefSeq" id="WP_177144465.1">
    <property type="nucleotide sequence ID" value="NZ_JACAPU010000016.1"/>
</dbReference>
<dbReference type="AlphaFoldDB" id="A0A7Y7WEJ9"/>
<dbReference type="NCBIfam" id="TIGR01730">
    <property type="entry name" value="RND_mfp"/>
    <property type="match status" value="1"/>
</dbReference>
<sequence>MPGPRIARQLLQLIAPLSFAFCLSAALIAGHAEAASSYDCLIEPAQVVEIAPPVPGLLQSTRVKRGDRVSKNQLLAVLESSTEQAAANLALYKSQLAGPTQLAQSKIDFSTKKFIRRHDMAAEKLMPQQDSDDAEGELKQAQAELKVANENREVAHLEYLQQSSQLKLRSVYSPFDGVVVDQMIWAGELLEPGATKHTIFKLAQLDPLHVRVVLPIQRFGKLAVGDPVEIQSELQGLPPHHANVTAVDRIIDGASGTFVVFLDLANPNLAIPAGVKCQALFDPEDGHSPKPTAPPPAS</sequence>
<dbReference type="InterPro" id="IPR006143">
    <property type="entry name" value="RND_pump_MFP"/>
</dbReference>
<evidence type="ECO:0000313" key="5">
    <source>
        <dbReference type="EMBL" id="NWB47911.1"/>
    </source>
</evidence>
<dbReference type="Gene3D" id="2.40.30.170">
    <property type="match status" value="1"/>
</dbReference>
<dbReference type="Pfam" id="PF25973">
    <property type="entry name" value="BSH_CzcB"/>
    <property type="match status" value="1"/>
</dbReference>
<name>A0A7Y7WEJ9_9PSED</name>
<evidence type="ECO:0000256" key="1">
    <source>
        <dbReference type="ARBA" id="ARBA00009477"/>
    </source>
</evidence>
<dbReference type="Proteomes" id="UP000582981">
    <property type="component" value="Unassembled WGS sequence"/>
</dbReference>
<evidence type="ECO:0000256" key="3">
    <source>
        <dbReference type="SAM" id="SignalP"/>
    </source>
</evidence>
<proteinExistence type="inferred from homology"/>
<dbReference type="GO" id="GO:0015562">
    <property type="term" value="F:efflux transmembrane transporter activity"/>
    <property type="evidence" value="ECO:0007669"/>
    <property type="project" value="TreeGrafter"/>
</dbReference>
<evidence type="ECO:0000256" key="2">
    <source>
        <dbReference type="SAM" id="Coils"/>
    </source>
</evidence>
<comment type="caution">
    <text evidence="5">The sequence shown here is derived from an EMBL/GenBank/DDBJ whole genome shotgun (WGS) entry which is preliminary data.</text>
</comment>
<dbReference type="GO" id="GO:1990281">
    <property type="term" value="C:efflux pump complex"/>
    <property type="evidence" value="ECO:0007669"/>
    <property type="project" value="TreeGrafter"/>
</dbReference>
<dbReference type="EMBL" id="JACAPU010000016">
    <property type="protein sequence ID" value="NWB47911.1"/>
    <property type="molecule type" value="Genomic_DNA"/>
</dbReference>